<evidence type="ECO:0000313" key="2">
    <source>
        <dbReference type="Proteomes" id="UP000198356"/>
    </source>
</evidence>
<proteinExistence type="predicted"/>
<dbReference type="EMBL" id="FZOU01000006">
    <property type="protein sequence ID" value="SNT26059.1"/>
    <property type="molecule type" value="Genomic_DNA"/>
</dbReference>
<sequence>MNTHDLHGYSYEDRQGVLPILTKAFTHCGGWVLDRKTTSASTMEFKLEIQLRSIMELYSSLVASGIELTRIAHATLTDLCTCRQHVDRAGEPNQVVCIRLELNFLEDVTLHSLLMTGSGMA</sequence>
<dbReference type="AlphaFoldDB" id="A0A239L8R3"/>
<evidence type="ECO:0000313" key="1">
    <source>
        <dbReference type="EMBL" id="SNT26059.1"/>
    </source>
</evidence>
<dbReference type="OrthoDB" id="122568at2"/>
<protein>
    <submittedName>
        <fullName evidence="1">Uncharacterized protein</fullName>
    </submittedName>
</protein>
<keyword evidence="2" id="KW-1185">Reference proteome</keyword>
<dbReference type="RefSeq" id="WP_089409628.1">
    <property type="nucleotide sequence ID" value="NZ_FZOU01000006.1"/>
</dbReference>
<dbReference type="Proteomes" id="UP000198356">
    <property type="component" value="Unassembled WGS sequence"/>
</dbReference>
<gene>
    <name evidence="1" type="ORF">SAMN05421770_106148</name>
</gene>
<reference evidence="1 2" key="1">
    <citation type="submission" date="2017-06" db="EMBL/GenBank/DDBJ databases">
        <authorList>
            <person name="Kim H.J."/>
            <person name="Triplett B.A."/>
        </authorList>
    </citation>
    <scope>NUCLEOTIDE SEQUENCE [LARGE SCALE GENOMIC DNA]</scope>
    <source>
        <strain evidence="1 2">DSM 18704</strain>
    </source>
</reference>
<organism evidence="1 2">
    <name type="scientific">Granulicella rosea</name>
    <dbReference type="NCBI Taxonomy" id="474952"/>
    <lineage>
        <taxon>Bacteria</taxon>
        <taxon>Pseudomonadati</taxon>
        <taxon>Acidobacteriota</taxon>
        <taxon>Terriglobia</taxon>
        <taxon>Terriglobales</taxon>
        <taxon>Acidobacteriaceae</taxon>
        <taxon>Granulicella</taxon>
    </lineage>
</organism>
<accession>A0A239L8R3</accession>
<name>A0A239L8R3_9BACT</name>